<dbReference type="PANTHER" id="PTHR42659:SF9">
    <property type="entry name" value="XANTHINE DEHYDROGENASE FAD-BINDING SUBUNIT XDHB-RELATED"/>
    <property type="match status" value="1"/>
</dbReference>
<organism evidence="2 3">
    <name type="scientific">Aeromicrobium flavum</name>
    <dbReference type="NCBI Taxonomy" id="416568"/>
    <lineage>
        <taxon>Bacteria</taxon>
        <taxon>Bacillati</taxon>
        <taxon>Actinomycetota</taxon>
        <taxon>Actinomycetes</taxon>
        <taxon>Propionibacteriales</taxon>
        <taxon>Nocardioidaceae</taxon>
        <taxon>Aeromicrobium</taxon>
    </lineage>
</organism>
<dbReference type="Pfam" id="PF00941">
    <property type="entry name" value="FAD_binding_5"/>
    <property type="match status" value="1"/>
</dbReference>
<comment type="caution">
    <text evidence="2">The sequence shown here is derived from an EMBL/GenBank/DDBJ whole genome shotgun (WGS) entry which is preliminary data.</text>
</comment>
<dbReference type="InterPro" id="IPR016166">
    <property type="entry name" value="FAD-bd_PCMH"/>
</dbReference>
<dbReference type="InterPro" id="IPR002346">
    <property type="entry name" value="Mopterin_DH_FAD-bd"/>
</dbReference>
<dbReference type="RefSeq" id="WP_146827280.1">
    <property type="nucleotide sequence ID" value="NZ_BAAAYQ010000001.1"/>
</dbReference>
<dbReference type="InterPro" id="IPR036318">
    <property type="entry name" value="FAD-bd_PCMH-like_sf"/>
</dbReference>
<reference evidence="2 3" key="1">
    <citation type="submission" date="2019-07" db="EMBL/GenBank/DDBJ databases">
        <title>Whole genome shotgun sequence of Aeromicrobium flavum NBRC 107625.</title>
        <authorList>
            <person name="Hosoyama A."/>
            <person name="Uohara A."/>
            <person name="Ohji S."/>
            <person name="Ichikawa N."/>
        </authorList>
    </citation>
    <scope>NUCLEOTIDE SEQUENCE [LARGE SCALE GENOMIC DNA]</scope>
    <source>
        <strain evidence="2 3">NBRC 107625</strain>
    </source>
</reference>
<accession>A0A512HVD0</accession>
<gene>
    <name evidence="2" type="ORF">AFL01nite_17280</name>
</gene>
<dbReference type="EMBL" id="BJZQ01000007">
    <property type="protein sequence ID" value="GEO89401.1"/>
    <property type="molecule type" value="Genomic_DNA"/>
</dbReference>
<dbReference type="SUPFAM" id="SSF56176">
    <property type="entry name" value="FAD-binding/transporter-associated domain-like"/>
    <property type="match status" value="1"/>
</dbReference>
<dbReference type="PROSITE" id="PS51387">
    <property type="entry name" value="FAD_PCMH"/>
    <property type="match status" value="1"/>
</dbReference>
<dbReference type="Gene3D" id="3.30.465.10">
    <property type="match status" value="1"/>
</dbReference>
<name>A0A512HVD0_9ACTN</name>
<dbReference type="GO" id="GO:0016491">
    <property type="term" value="F:oxidoreductase activity"/>
    <property type="evidence" value="ECO:0007669"/>
    <property type="project" value="InterPro"/>
</dbReference>
<proteinExistence type="predicted"/>
<evidence type="ECO:0000259" key="1">
    <source>
        <dbReference type="PROSITE" id="PS51387"/>
    </source>
</evidence>
<feature type="domain" description="FAD-binding PCMH-type" evidence="1">
    <location>
        <begin position="1"/>
        <end position="170"/>
    </location>
</feature>
<keyword evidence="3" id="KW-1185">Reference proteome</keyword>
<evidence type="ECO:0000313" key="3">
    <source>
        <dbReference type="Proteomes" id="UP000321769"/>
    </source>
</evidence>
<dbReference type="PANTHER" id="PTHR42659">
    <property type="entry name" value="XANTHINE DEHYDROGENASE SUBUNIT C-RELATED"/>
    <property type="match status" value="1"/>
</dbReference>
<evidence type="ECO:0000313" key="2">
    <source>
        <dbReference type="EMBL" id="GEO89401.1"/>
    </source>
</evidence>
<dbReference type="Proteomes" id="UP000321769">
    <property type="component" value="Unassembled WGS sequence"/>
</dbReference>
<dbReference type="InterPro" id="IPR051312">
    <property type="entry name" value="Diverse_Substr_Oxidored"/>
</dbReference>
<sequence>MDLHTVETFRPAAPDLAIGAGEAWVAGGTWLFSEPQPGVRGLVDLTALGWPAWERSESTLTIAATCTIAELVARAEASGLPALAVARSCAESLVMSTKIWGAATVGGNVCLALPAGAMTSLLAGLGATAVVLGPAGERRQSVASFVRGVRATSLAPGEVLRALELDLDVLARPAACRRFSLTSMGRSGGVVVGRRVGDRFVLTITGSTARPWVLDVDPEAVDDAVDAVAPWYDDLHGAPDWREAQTRRCVREIVEELS</sequence>
<protein>
    <submittedName>
        <fullName evidence="2">FAD-binding molybdopterin dehydrogenase</fullName>
    </submittedName>
</protein>
<dbReference type="AlphaFoldDB" id="A0A512HVD0"/>
<dbReference type="OrthoDB" id="3574189at2"/>
<dbReference type="InterPro" id="IPR016169">
    <property type="entry name" value="FAD-bd_PCMH_sub2"/>
</dbReference>
<dbReference type="GO" id="GO:0071949">
    <property type="term" value="F:FAD binding"/>
    <property type="evidence" value="ECO:0007669"/>
    <property type="project" value="InterPro"/>
</dbReference>